<protein>
    <recommendedName>
        <fullName evidence="5">Transmembrane protein</fullName>
    </recommendedName>
</protein>
<keyword evidence="2" id="KW-0732">Signal</keyword>
<feature type="signal peptide" evidence="2">
    <location>
        <begin position="1"/>
        <end position="18"/>
    </location>
</feature>
<organism evidence="3 4">
    <name type="scientific">Paramecium sonneborni</name>
    <dbReference type="NCBI Taxonomy" id="65129"/>
    <lineage>
        <taxon>Eukaryota</taxon>
        <taxon>Sar</taxon>
        <taxon>Alveolata</taxon>
        <taxon>Ciliophora</taxon>
        <taxon>Intramacronucleata</taxon>
        <taxon>Oligohymenophorea</taxon>
        <taxon>Peniculida</taxon>
        <taxon>Parameciidae</taxon>
        <taxon>Paramecium</taxon>
    </lineage>
</organism>
<evidence type="ECO:0008006" key="5">
    <source>
        <dbReference type="Google" id="ProtNLM"/>
    </source>
</evidence>
<dbReference type="AlphaFoldDB" id="A0A8S1RFW6"/>
<keyword evidence="1" id="KW-0472">Membrane</keyword>
<accession>A0A8S1RFW6</accession>
<keyword evidence="4" id="KW-1185">Reference proteome</keyword>
<sequence>MRLIIFILTISTVTLISSTNLNISNSCNCSELFNQDCLSVQSNCDWNSQTKQCQEIECSKIELSNHCVQSSKRCYWLNKQCNDFISCETIPGKSQQECIDANIYCPASNGINCLAIEYQQKCEKIKDPETCNDYYSPDGKCMWNGINCIILQSCTQLWSNKTKSCLQRGCYFDQLSYSCLDMKCSKHQLEFECQFGVPTIGPYLNNIIPCKWDSINRVCQNGKPDEYTIDQCYSHTARTYHWSSSIFNKGQCIACYGYILSIIIIIGLSITIII</sequence>
<comment type="caution">
    <text evidence="3">The sequence shown here is derived from an EMBL/GenBank/DDBJ whole genome shotgun (WGS) entry which is preliminary data.</text>
</comment>
<name>A0A8S1RFW6_9CILI</name>
<feature type="transmembrane region" description="Helical" evidence="1">
    <location>
        <begin position="256"/>
        <end position="273"/>
    </location>
</feature>
<reference evidence="3" key="1">
    <citation type="submission" date="2021-01" db="EMBL/GenBank/DDBJ databases">
        <authorList>
            <consortium name="Genoscope - CEA"/>
            <person name="William W."/>
        </authorList>
    </citation>
    <scope>NUCLEOTIDE SEQUENCE</scope>
</reference>
<evidence type="ECO:0000256" key="1">
    <source>
        <dbReference type="SAM" id="Phobius"/>
    </source>
</evidence>
<evidence type="ECO:0000256" key="2">
    <source>
        <dbReference type="SAM" id="SignalP"/>
    </source>
</evidence>
<gene>
    <name evidence="3" type="ORF">PSON_ATCC_30995.1.T1650027</name>
</gene>
<proteinExistence type="predicted"/>
<evidence type="ECO:0000313" key="3">
    <source>
        <dbReference type="EMBL" id="CAD8126134.1"/>
    </source>
</evidence>
<feature type="chain" id="PRO_5035797631" description="Transmembrane protein" evidence="2">
    <location>
        <begin position="19"/>
        <end position="274"/>
    </location>
</feature>
<dbReference type="EMBL" id="CAJJDN010000165">
    <property type="protein sequence ID" value="CAD8126134.1"/>
    <property type="molecule type" value="Genomic_DNA"/>
</dbReference>
<dbReference type="Proteomes" id="UP000692954">
    <property type="component" value="Unassembled WGS sequence"/>
</dbReference>
<keyword evidence="1" id="KW-1133">Transmembrane helix</keyword>
<evidence type="ECO:0000313" key="4">
    <source>
        <dbReference type="Proteomes" id="UP000692954"/>
    </source>
</evidence>
<keyword evidence="1" id="KW-0812">Transmembrane</keyword>